<organism evidence="2 3">
    <name type="scientific">Actinoallomurus liliacearum</name>
    <dbReference type="NCBI Taxonomy" id="1080073"/>
    <lineage>
        <taxon>Bacteria</taxon>
        <taxon>Bacillati</taxon>
        <taxon>Actinomycetota</taxon>
        <taxon>Actinomycetes</taxon>
        <taxon>Streptosporangiales</taxon>
        <taxon>Thermomonosporaceae</taxon>
        <taxon>Actinoallomurus</taxon>
    </lineage>
</organism>
<accession>A0ABP8TYZ5</accession>
<reference evidence="3" key="1">
    <citation type="journal article" date="2019" name="Int. J. Syst. Evol. Microbiol.">
        <title>The Global Catalogue of Microorganisms (GCM) 10K type strain sequencing project: providing services to taxonomists for standard genome sequencing and annotation.</title>
        <authorList>
            <consortium name="The Broad Institute Genomics Platform"/>
            <consortium name="The Broad Institute Genome Sequencing Center for Infectious Disease"/>
            <person name="Wu L."/>
            <person name="Ma J."/>
        </authorList>
    </citation>
    <scope>NUCLEOTIDE SEQUENCE [LARGE SCALE GENOMIC DNA]</scope>
    <source>
        <strain evidence="3">JCM 17938</strain>
    </source>
</reference>
<keyword evidence="1" id="KW-0732">Signal</keyword>
<evidence type="ECO:0000256" key="1">
    <source>
        <dbReference type="SAM" id="SignalP"/>
    </source>
</evidence>
<sequence length="142" mass="15636">MRRTLTATITAAALAFPLTAGTASAATRHHMLISGPNGASAKPSWVYDNNPNPKKSALAIAATAFNTAHDALIPLKGTSLCLQRKSTRGGNWHKLTCRMTDRYGDVRFVLQSAPHSGWYYRIHHYSSKYFYAATSRTIHPVY</sequence>
<dbReference type="Proteomes" id="UP001500212">
    <property type="component" value="Unassembled WGS sequence"/>
</dbReference>
<evidence type="ECO:0000313" key="2">
    <source>
        <dbReference type="EMBL" id="GAA4617315.1"/>
    </source>
</evidence>
<dbReference type="EMBL" id="BAABHJ010000039">
    <property type="protein sequence ID" value="GAA4617315.1"/>
    <property type="molecule type" value="Genomic_DNA"/>
</dbReference>
<keyword evidence="3" id="KW-1185">Reference proteome</keyword>
<dbReference type="RefSeq" id="WP_345365552.1">
    <property type="nucleotide sequence ID" value="NZ_BAABHJ010000039.1"/>
</dbReference>
<feature type="signal peptide" evidence="1">
    <location>
        <begin position="1"/>
        <end position="25"/>
    </location>
</feature>
<name>A0ABP8TYZ5_9ACTN</name>
<feature type="chain" id="PRO_5046218851" description="SH3 domain-containing protein" evidence="1">
    <location>
        <begin position="26"/>
        <end position="142"/>
    </location>
</feature>
<comment type="caution">
    <text evidence="2">The sequence shown here is derived from an EMBL/GenBank/DDBJ whole genome shotgun (WGS) entry which is preliminary data.</text>
</comment>
<evidence type="ECO:0008006" key="4">
    <source>
        <dbReference type="Google" id="ProtNLM"/>
    </source>
</evidence>
<gene>
    <name evidence="2" type="ORF">GCM10023195_77260</name>
</gene>
<protein>
    <recommendedName>
        <fullName evidence="4">SH3 domain-containing protein</fullName>
    </recommendedName>
</protein>
<evidence type="ECO:0000313" key="3">
    <source>
        <dbReference type="Proteomes" id="UP001500212"/>
    </source>
</evidence>
<proteinExistence type="predicted"/>